<comment type="caution">
    <text evidence="4">The sequence shown here is derived from an EMBL/GenBank/DDBJ whole genome shotgun (WGS) entry which is preliminary data.</text>
</comment>
<protein>
    <submittedName>
        <fullName evidence="4">Universal stress protein</fullName>
    </submittedName>
</protein>
<dbReference type="Pfam" id="PF00582">
    <property type="entry name" value="Usp"/>
    <property type="match status" value="1"/>
</dbReference>
<evidence type="ECO:0000259" key="3">
    <source>
        <dbReference type="Pfam" id="PF00582"/>
    </source>
</evidence>
<name>A0ABD5NWH8_9EURY</name>
<dbReference type="Proteomes" id="UP001595821">
    <property type="component" value="Unassembled WGS sequence"/>
</dbReference>
<gene>
    <name evidence="4" type="ORF">ACFOZ7_05415</name>
</gene>
<dbReference type="RefSeq" id="WP_246974996.1">
    <property type="nucleotide sequence ID" value="NZ_CP095397.1"/>
</dbReference>
<feature type="domain" description="UspA" evidence="3">
    <location>
        <begin position="1"/>
        <end position="139"/>
    </location>
</feature>
<evidence type="ECO:0000313" key="5">
    <source>
        <dbReference type="Proteomes" id="UP001595821"/>
    </source>
</evidence>
<evidence type="ECO:0000313" key="4">
    <source>
        <dbReference type="EMBL" id="MFC4246434.1"/>
    </source>
</evidence>
<dbReference type="PIRSF" id="PIRSF006276">
    <property type="entry name" value="UspA"/>
    <property type="match status" value="1"/>
</dbReference>
<dbReference type="PANTHER" id="PTHR46268">
    <property type="entry name" value="STRESS RESPONSE PROTEIN NHAX"/>
    <property type="match status" value="1"/>
</dbReference>
<dbReference type="Gene3D" id="3.40.50.620">
    <property type="entry name" value="HUPs"/>
    <property type="match status" value="1"/>
</dbReference>
<dbReference type="InterPro" id="IPR006015">
    <property type="entry name" value="Universal_stress_UspA"/>
</dbReference>
<dbReference type="InterPro" id="IPR014729">
    <property type="entry name" value="Rossmann-like_a/b/a_fold"/>
</dbReference>
<feature type="region of interest" description="Disordered" evidence="2">
    <location>
        <begin position="140"/>
        <end position="159"/>
    </location>
</feature>
<dbReference type="GeneID" id="71854787"/>
<dbReference type="PANTHER" id="PTHR46268:SF6">
    <property type="entry name" value="UNIVERSAL STRESS PROTEIN UP12"/>
    <property type="match status" value="1"/>
</dbReference>
<dbReference type="EMBL" id="JBHSDJ010000013">
    <property type="protein sequence ID" value="MFC4246434.1"/>
    <property type="molecule type" value="Genomic_DNA"/>
</dbReference>
<organism evidence="4 5">
    <name type="scientific">Natribaculum luteum</name>
    <dbReference type="NCBI Taxonomy" id="1586232"/>
    <lineage>
        <taxon>Archaea</taxon>
        <taxon>Methanobacteriati</taxon>
        <taxon>Methanobacteriota</taxon>
        <taxon>Stenosarchaea group</taxon>
        <taxon>Halobacteria</taxon>
        <taxon>Halobacteriales</taxon>
        <taxon>Natrialbaceae</taxon>
        <taxon>Natribaculum</taxon>
    </lineage>
</organism>
<reference evidence="4 5" key="1">
    <citation type="journal article" date="2014" name="Int. J. Syst. Evol. Microbiol.">
        <title>Complete genome sequence of Corynebacterium casei LMG S-19264T (=DSM 44701T), isolated from a smear-ripened cheese.</title>
        <authorList>
            <consortium name="US DOE Joint Genome Institute (JGI-PGF)"/>
            <person name="Walter F."/>
            <person name="Albersmeier A."/>
            <person name="Kalinowski J."/>
            <person name="Ruckert C."/>
        </authorList>
    </citation>
    <scope>NUCLEOTIDE SEQUENCE [LARGE SCALE GENOMIC DNA]</scope>
    <source>
        <strain evidence="4 5">IBRC-M 10912</strain>
    </source>
</reference>
<evidence type="ECO:0000256" key="1">
    <source>
        <dbReference type="ARBA" id="ARBA00008791"/>
    </source>
</evidence>
<sequence>MYDTILVPTDGSTEVERAVEYAVDLARAHDATIKAVYVVDVASYGGLPMETAWDGISDTLREEGEAAVGRVEELAGDVPVETDVLEGSPSRVIVQTASSDRCDLVVMGTHGRGGIDRLLLGSVTERVVRSSPVPVLTVRVDEREREQDEPPVNARASAE</sequence>
<dbReference type="InterPro" id="IPR006016">
    <property type="entry name" value="UspA"/>
</dbReference>
<dbReference type="CDD" id="cd00293">
    <property type="entry name" value="USP-like"/>
    <property type="match status" value="1"/>
</dbReference>
<accession>A0ABD5NWH8</accession>
<evidence type="ECO:0000256" key="2">
    <source>
        <dbReference type="SAM" id="MobiDB-lite"/>
    </source>
</evidence>
<dbReference type="AlphaFoldDB" id="A0ABD5NWH8"/>
<proteinExistence type="inferred from homology"/>
<comment type="similarity">
    <text evidence="1">Belongs to the universal stress protein A family.</text>
</comment>
<dbReference type="PRINTS" id="PR01438">
    <property type="entry name" value="UNVRSLSTRESS"/>
</dbReference>
<dbReference type="SUPFAM" id="SSF52402">
    <property type="entry name" value="Adenine nucleotide alpha hydrolases-like"/>
    <property type="match status" value="1"/>
</dbReference>